<dbReference type="PANTHER" id="PTHR10763">
    <property type="entry name" value="CELL DIVISION CONTROL PROTEIN 6-RELATED"/>
    <property type="match status" value="1"/>
</dbReference>
<dbReference type="EMBL" id="CAVNYO010000093">
    <property type="protein sequence ID" value="CAK5265579.1"/>
    <property type="molecule type" value="Genomic_DNA"/>
</dbReference>
<dbReference type="InterPro" id="IPR049945">
    <property type="entry name" value="AAA_22"/>
</dbReference>
<evidence type="ECO:0000256" key="3">
    <source>
        <dbReference type="SAM" id="MobiDB-lite"/>
    </source>
</evidence>
<organism evidence="5 6">
    <name type="scientific">Mycena citricolor</name>
    <dbReference type="NCBI Taxonomy" id="2018698"/>
    <lineage>
        <taxon>Eukaryota</taxon>
        <taxon>Fungi</taxon>
        <taxon>Dikarya</taxon>
        <taxon>Basidiomycota</taxon>
        <taxon>Agaricomycotina</taxon>
        <taxon>Agaricomycetes</taxon>
        <taxon>Agaricomycetidae</taxon>
        <taxon>Agaricales</taxon>
        <taxon>Marasmiineae</taxon>
        <taxon>Mycenaceae</taxon>
        <taxon>Mycena</taxon>
    </lineage>
</organism>
<dbReference type="PANTHER" id="PTHR10763:SF26">
    <property type="entry name" value="CELL DIVISION CONTROL PROTEIN 6 HOMOLOG"/>
    <property type="match status" value="1"/>
</dbReference>
<feature type="compositionally biased region" description="Polar residues" evidence="3">
    <location>
        <begin position="1"/>
        <end position="10"/>
    </location>
</feature>
<feature type="domain" description="AAA+ ATPase" evidence="4">
    <location>
        <begin position="177"/>
        <end position="348"/>
    </location>
</feature>
<evidence type="ECO:0000313" key="5">
    <source>
        <dbReference type="EMBL" id="CAK5265579.1"/>
    </source>
</evidence>
<dbReference type="GO" id="GO:0006270">
    <property type="term" value="P:DNA replication initiation"/>
    <property type="evidence" value="ECO:0007669"/>
    <property type="project" value="TreeGrafter"/>
</dbReference>
<dbReference type="InterPro" id="IPR050311">
    <property type="entry name" value="ORC1/CDC6"/>
</dbReference>
<dbReference type="InterPro" id="IPR003593">
    <property type="entry name" value="AAA+_ATPase"/>
</dbReference>
<reference evidence="5" key="1">
    <citation type="submission" date="2023-11" db="EMBL/GenBank/DDBJ databases">
        <authorList>
            <person name="De Vega J J."/>
            <person name="De Vega J J."/>
        </authorList>
    </citation>
    <scope>NUCLEOTIDE SEQUENCE</scope>
</reference>
<keyword evidence="6" id="KW-1185">Reference proteome</keyword>
<dbReference type="AlphaFoldDB" id="A0AAD2H016"/>
<dbReference type="Proteomes" id="UP001295794">
    <property type="component" value="Unassembled WGS sequence"/>
</dbReference>
<evidence type="ECO:0000256" key="2">
    <source>
        <dbReference type="ARBA" id="ARBA00022705"/>
    </source>
</evidence>
<dbReference type="GO" id="GO:0005634">
    <property type="term" value="C:nucleus"/>
    <property type="evidence" value="ECO:0007669"/>
    <property type="project" value="TreeGrafter"/>
</dbReference>
<dbReference type="Gene3D" id="1.10.8.60">
    <property type="match status" value="1"/>
</dbReference>
<protein>
    <recommendedName>
        <fullName evidence="4">AAA+ ATPase domain-containing protein</fullName>
    </recommendedName>
</protein>
<name>A0AAD2H016_9AGAR</name>
<sequence>MPSVTRSNTVLGKRPHAAESSTPASTDTKQQLQTPDNTPNPKRPRTSGLVLDGDGNKENIPPFVIAPLPSPASPRAARALRRSSTLDGSPTRSRQGVVRRASTSLIPGTPTAEIAQLTLVTPPPTPPTILLPIYARARALLRSTCNSPATDMTGREAEHALLSAFFSTLVQDAPDVEQTSLYISGSPGTGKTALVNSILRDLDVQQVKVITINCMALNSLDVLWDRLIEELGGNKDKKKGGNRMKKVQGRETVEALLAASSTKRIIFLDELDHIAPTAQTLTSLFSLSASRPSTLRVVGIANTHTLTASSATGFVPTSSNVSTIHFPPYTPAQLLSILQSRLAPLYAEGPGEDEEEAKRASEEAKKFLSPNALTLLSKKVAALTGDVRSLFEVLRGAIDLAVAAQSAPSPTRSESNPLNPAVKLTVAPSHILAALKAHSVSSHNASKGAPANSEIVSKIRSLGLQARLVLLALLLATKRLEAGLRLSTTAVRSSATDPAQLHAFYTSIMSRSGDGMFSAVSRSEFNDLIGMLEGLGLVACASPAGLPGAVPQGAKAKRAFGRSSSFTQGANRSGGGASDVQLAAIVRHEELLRGLGIDETEMIAEDVAVEEINAIWVKETARLTREMAAKVKTTKEKVVAGFEDAMEP</sequence>
<dbReference type="GO" id="GO:0016887">
    <property type="term" value="F:ATP hydrolysis activity"/>
    <property type="evidence" value="ECO:0007669"/>
    <property type="project" value="InterPro"/>
</dbReference>
<feature type="compositionally biased region" description="Polar residues" evidence="3">
    <location>
        <begin position="19"/>
        <end position="40"/>
    </location>
</feature>
<feature type="compositionally biased region" description="Polar residues" evidence="3">
    <location>
        <begin position="85"/>
        <end position="94"/>
    </location>
</feature>
<keyword evidence="2" id="KW-0235">DNA replication</keyword>
<dbReference type="InterPro" id="IPR027417">
    <property type="entry name" value="P-loop_NTPase"/>
</dbReference>
<comment type="similarity">
    <text evidence="1">Belongs to the CDC6/cdc18 family.</text>
</comment>
<evidence type="ECO:0000259" key="4">
    <source>
        <dbReference type="SMART" id="SM00382"/>
    </source>
</evidence>
<dbReference type="Gene3D" id="3.40.50.300">
    <property type="entry name" value="P-loop containing nucleotide triphosphate hydrolases"/>
    <property type="match status" value="1"/>
</dbReference>
<dbReference type="CDD" id="cd00009">
    <property type="entry name" value="AAA"/>
    <property type="match status" value="1"/>
</dbReference>
<dbReference type="GO" id="GO:0003688">
    <property type="term" value="F:DNA replication origin binding"/>
    <property type="evidence" value="ECO:0007669"/>
    <property type="project" value="TreeGrafter"/>
</dbReference>
<dbReference type="Pfam" id="PF13401">
    <property type="entry name" value="AAA_22"/>
    <property type="match status" value="1"/>
</dbReference>
<proteinExistence type="inferred from homology"/>
<gene>
    <name evidence="5" type="ORF">MYCIT1_LOCUS6671</name>
</gene>
<accession>A0AAD2H016</accession>
<evidence type="ECO:0000313" key="6">
    <source>
        <dbReference type="Proteomes" id="UP001295794"/>
    </source>
</evidence>
<dbReference type="SUPFAM" id="SSF52540">
    <property type="entry name" value="P-loop containing nucleoside triphosphate hydrolases"/>
    <property type="match status" value="1"/>
</dbReference>
<evidence type="ECO:0000256" key="1">
    <source>
        <dbReference type="ARBA" id="ARBA00006184"/>
    </source>
</evidence>
<dbReference type="GO" id="GO:0033314">
    <property type="term" value="P:mitotic DNA replication checkpoint signaling"/>
    <property type="evidence" value="ECO:0007669"/>
    <property type="project" value="TreeGrafter"/>
</dbReference>
<dbReference type="SMART" id="SM00382">
    <property type="entry name" value="AAA"/>
    <property type="match status" value="1"/>
</dbReference>
<feature type="region of interest" description="Disordered" evidence="3">
    <location>
        <begin position="1"/>
        <end position="100"/>
    </location>
</feature>
<comment type="caution">
    <text evidence="5">The sequence shown here is derived from an EMBL/GenBank/DDBJ whole genome shotgun (WGS) entry which is preliminary data.</text>
</comment>